<feature type="compositionally biased region" description="Low complexity" evidence="1">
    <location>
        <begin position="8"/>
        <end position="24"/>
    </location>
</feature>
<feature type="transmembrane region" description="Helical" evidence="2">
    <location>
        <begin position="249"/>
        <end position="267"/>
    </location>
</feature>
<feature type="transmembrane region" description="Helical" evidence="2">
    <location>
        <begin position="288"/>
        <end position="312"/>
    </location>
</feature>
<feature type="transmembrane region" description="Helical" evidence="2">
    <location>
        <begin position="332"/>
        <end position="351"/>
    </location>
</feature>
<proteinExistence type="predicted"/>
<feature type="transmembrane region" description="Helical" evidence="2">
    <location>
        <begin position="165"/>
        <end position="187"/>
    </location>
</feature>
<feature type="region of interest" description="Disordered" evidence="1">
    <location>
        <begin position="1"/>
        <end position="62"/>
    </location>
</feature>
<dbReference type="EMBL" id="FZOF01000003">
    <property type="protein sequence ID" value="SNS16879.1"/>
    <property type="molecule type" value="Genomic_DNA"/>
</dbReference>
<feature type="transmembrane region" description="Helical" evidence="2">
    <location>
        <begin position="363"/>
        <end position="384"/>
    </location>
</feature>
<keyword evidence="2" id="KW-0472">Membrane</keyword>
<feature type="transmembrane region" description="Helical" evidence="2">
    <location>
        <begin position="94"/>
        <end position="111"/>
    </location>
</feature>
<protein>
    <recommendedName>
        <fullName evidence="5">DUF4173 domain-containing protein</fullName>
    </recommendedName>
</protein>
<keyword evidence="2" id="KW-1133">Transmembrane helix</keyword>
<gene>
    <name evidence="3" type="ORF">SAMN05216252_103444</name>
</gene>
<feature type="transmembrane region" description="Helical" evidence="2">
    <location>
        <begin position="404"/>
        <end position="425"/>
    </location>
</feature>
<keyword evidence="4" id="KW-1185">Reference proteome</keyword>
<reference evidence="3 4" key="1">
    <citation type="submission" date="2017-06" db="EMBL/GenBank/DDBJ databases">
        <authorList>
            <person name="Kim H.J."/>
            <person name="Triplett B.A."/>
        </authorList>
    </citation>
    <scope>NUCLEOTIDE SEQUENCE [LARGE SCALE GENOMIC DNA]</scope>
    <source>
        <strain evidence="3 4">CGMCC 4.1858</strain>
    </source>
</reference>
<evidence type="ECO:0008006" key="5">
    <source>
        <dbReference type="Google" id="ProtNLM"/>
    </source>
</evidence>
<dbReference type="InterPro" id="IPR025291">
    <property type="entry name" value="DUF4153"/>
</dbReference>
<accession>A0A239CA92</accession>
<feature type="transmembrane region" description="Helical" evidence="2">
    <location>
        <begin position="117"/>
        <end position="134"/>
    </location>
</feature>
<evidence type="ECO:0000256" key="1">
    <source>
        <dbReference type="SAM" id="MobiDB-lite"/>
    </source>
</evidence>
<evidence type="ECO:0000313" key="4">
    <source>
        <dbReference type="Proteomes" id="UP000198280"/>
    </source>
</evidence>
<organism evidence="3 4">
    <name type="scientific">Actinacidiphila glaucinigra</name>
    <dbReference type="NCBI Taxonomy" id="235986"/>
    <lineage>
        <taxon>Bacteria</taxon>
        <taxon>Bacillati</taxon>
        <taxon>Actinomycetota</taxon>
        <taxon>Actinomycetes</taxon>
        <taxon>Kitasatosporales</taxon>
        <taxon>Streptomycetaceae</taxon>
        <taxon>Actinacidiphila</taxon>
    </lineage>
</organism>
<feature type="transmembrane region" description="Helical" evidence="2">
    <location>
        <begin position="208"/>
        <end position="229"/>
    </location>
</feature>
<dbReference type="Pfam" id="PF13687">
    <property type="entry name" value="DUF4153"/>
    <property type="match status" value="1"/>
</dbReference>
<evidence type="ECO:0000256" key="2">
    <source>
        <dbReference type="SAM" id="Phobius"/>
    </source>
</evidence>
<dbReference type="AlphaFoldDB" id="A0A239CA92"/>
<evidence type="ECO:0000313" key="3">
    <source>
        <dbReference type="EMBL" id="SNS16879.1"/>
    </source>
</evidence>
<keyword evidence="2" id="KW-0812">Transmembrane</keyword>
<dbReference type="Proteomes" id="UP000198280">
    <property type="component" value="Unassembled WGS sequence"/>
</dbReference>
<feature type="transmembrane region" description="Helical" evidence="2">
    <location>
        <begin position="71"/>
        <end position="87"/>
    </location>
</feature>
<name>A0A239CA92_9ACTN</name>
<feature type="transmembrane region" description="Helical" evidence="2">
    <location>
        <begin position="432"/>
        <end position="453"/>
    </location>
</feature>
<feature type="compositionally biased region" description="Pro residues" evidence="1">
    <location>
        <begin position="45"/>
        <end position="55"/>
    </location>
</feature>
<sequence length="553" mass="59477">MSDTPSDAAPATQAPAQAHPQAHPQAPPRKHGPPVHPAAPYARPWTPPPPPPPPAWVTASRPRTPRTVRPAVLWTALLTGVLTAALLRGGLGINLLLVTVPAAVAAAVAALDHGRRLRPWSAVWAVAGLTLLLIPALRDAWWPSFLAVVAAAFLGSLALHGSRRWPGVLLGGAGLWFAPVPAIGWALRGLRERAGRDRSRLLPMLKTVGVTVVLLVVFGALFAGADAAFADLLADLMPDVTVTDAPLRVLLLVVGTLFALCAAWTAAAPRRWDRIEVKPGRARRRAEWALPLVVLAALFAAFNAVQLAVLFGGYEKVLAKTGLTYAEYARQGFWQLLVVTLLTVVVIGLALRWAPRGTDRDVLLVRSVLGTICVLTLVVVASALRRMDLYVDAYGLTRLRISVAGVELWLGLLIVLIMAAGVFGARRLPRAVVVSAAASVLAFGLVSPDALIADQQVSRFENTGKIDLAYLRNLSADAVPELDRLPEPQRSCALEKIVEHLYEDGTEAWYTTSLGEVRARSLLDDRPPRSDYRPCDAAGLEGFYDEWRDPVLP</sequence>